<sequence>MPPPRHLSRPRLTEQTRSLNSAPELTATHGGELSLLLSPCVSTVCAKTPRAAAKAETLYRAGNADMQGSPIVSPSHNGGHTTRCTRTRGNKETLKSTGVSTGRGAPLSFSLAAGNDRETTARVMPPRSSARARSADPRPCSFSKTYNHAVSVRFASSPFAGGNREGFRTPRHFAHVSRPASAHTHLGARPNAYARSHTSEARDTVAAELQGHAVCGNFACDIFSTHSTTSQVQHPRASAPFAESAPNPGHPRNVAAFAAPSKDEDCRGYASLPRSPSSVTGTDGVAGYSTDEQAVLDKPWLALPPAHGILKGTGRVHSTTRGASGAVSSTASPSSSHRAHTPSSVPSVQIGGPSSRSLSIGENISVQESTKQARHVMFDEAAIKSLDASETHAVYDDSRLGRHPGSMECGTAVSSCAMRDLSRLRPPITTVAFMSKENAESWDTDSEWFNEEFGSQLTLVGATADSAKAAPTPSSTAAASGSPLLSSVFLISRPSGLVLPSSPASLSPPVTTAATAGTAVRATTRQFGLLARQPDEYDLAGSCQRPRTPPLSSSRTPQRTSAVMNMPHASVPFSLATSAGSSSSSGITGETSEPVCDDGRDPSPVLMYEHASSMASTRPDSHSVVAPPCLRSIVAPPPPLSVNDLRRRSPDASTCLVTTAALSERSGEGGPRRGCGRRSLTAPHVSPRSVEASLVKVVGSGRSAPSTKQEAASAPTRMQAVAANQHDGEFPSLGAMSLSATEPRLLQPESQSNECNRHTDRTTTSFVTPSRIKTSTSAVVMVEIPRRTSSSGAGDSPSVDSISTSSSARGGVRALRGTSPARGNAQANAVSPEVGHAADAGATSRPSTTSLRPRTGHPAAIGEAGSAYLGERTQVFDVQLVNTHNIKAPPTAVVTTRAMNGNPGDSTVPRADSTSSALSPTLFSSREPAMPKTRESVSQTSRKNDTVTVISSVLPRKAQQSDATTANLHNRGMGVAVSQRSHTNSDDNEKDEDESEPHIQVPVPTPRAQASKSSWAVQRRHSDDSK</sequence>
<feature type="compositionally biased region" description="Polar residues" evidence="1">
    <location>
        <begin position="912"/>
        <end position="924"/>
    </location>
</feature>
<feature type="compositionally biased region" description="Low complexity" evidence="1">
    <location>
        <begin position="319"/>
        <end position="345"/>
    </location>
</feature>
<reference evidence="2" key="1">
    <citation type="submission" date="2019-11" db="EMBL/GenBank/DDBJ databases">
        <title>Leishmania tarentolae CDS.</title>
        <authorList>
            <person name="Goto Y."/>
            <person name="Yamagishi J."/>
        </authorList>
    </citation>
    <scope>NUCLEOTIDE SEQUENCE [LARGE SCALE GENOMIC DNA]</scope>
    <source>
        <strain evidence="2">Parrot Tar II</strain>
    </source>
</reference>
<feature type="compositionally biased region" description="Acidic residues" evidence="1">
    <location>
        <begin position="986"/>
        <end position="995"/>
    </location>
</feature>
<accession>A0A640KSJ2</accession>
<proteinExistence type="predicted"/>
<dbReference type="VEuPathDB" id="TriTrypDB:LtaPh_2917500"/>
<protein>
    <submittedName>
        <fullName evidence="2">Uncharacterized protein</fullName>
    </submittedName>
</protein>
<comment type="caution">
    <text evidence="2">The sequence shown here is derived from an EMBL/GenBank/DDBJ whole genome shotgun (WGS) entry which is preliminary data.</text>
</comment>
<feature type="region of interest" description="Disordered" evidence="1">
    <location>
        <begin position="313"/>
        <end position="359"/>
    </location>
</feature>
<feature type="compositionally biased region" description="Low complexity" evidence="1">
    <location>
        <begin position="796"/>
        <end position="807"/>
    </location>
</feature>
<feature type="compositionally biased region" description="Polar residues" evidence="1">
    <location>
        <begin position="13"/>
        <end position="23"/>
    </location>
</feature>
<evidence type="ECO:0000313" key="2">
    <source>
        <dbReference type="EMBL" id="GET90449.1"/>
    </source>
</evidence>
<feature type="compositionally biased region" description="Low complexity" evidence="1">
    <location>
        <begin position="121"/>
        <end position="139"/>
    </location>
</feature>
<feature type="region of interest" description="Disordered" evidence="1">
    <location>
        <begin position="539"/>
        <end position="560"/>
    </location>
</feature>
<feature type="compositionally biased region" description="Polar residues" evidence="1">
    <location>
        <begin position="958"/>
        <end position="968"/>
    </location>
</feature>
<gene>
    <name evidence="2" type="ORF">LtaPh_2917500</name>
</gene>
<dbReference type="OrthoDB" id="266893at2759"/>
<feature type="region of interest" description="Disordered" evidence="1">
    <location>
        <begin position="265"/>
        <end position="284"/>
    </location>
</feature>
<evidence type="ECO:0000313" key="3">
    <source>
        <dbReference type="Proteomes" id="UP000419144"/>
    </source>
</evidence>
<feature type="compositionally biased region" description="Low complexity" evidence="1">
    <location>
        <begin position="544"/>
        <end position="560"/>
    </location>
</feature>
<feature type="region of interest" description="Disordered" evidence="1">
    <location>
        <begin position="745"/>
        <end position="765"/>
    </location>
</feature>
<feature type="region of interest" description="Disordered" evidence="1">
    <location>
        <begin position="783"/>
        <end position="861"/>
    </location>
</feature>
<organism evidence="2 3">
    <name type="scientific">Leishmania tarentolae</name>
    <name type="common">Sauroleishmania tarentolae</name>
    <dbReference type="NCBI Taxonomy" id="5689"/>
    <lineage>
        <taxon>Eukaryota</taxon>
        <taxon>Discoba</taxon>
        <taxon>Euglenozoa</taxon>
        <taxon>Kinetoplastea</taxon>
        <taxon>Metakinetoplastina</taxon>
        <taxon>Trypanosomatida</taxon>
        <taxon>Trypanosomatidae</taxon>
        <taxon>Leishmaniinae</taxon>
        <taxon>Leishmania</taxon>
        <taxon>lizard Leishmania</taxon>
    </lineage>
</organism>
<dbReference type="EMBL" id="BLBS01000041">
    <property type="protein sequence ID" value="GET90449.1"/>
    <property type="molecule type" value="Genomic_DNA"/>
</dbReference>
<feature type="compositionally biased region" description="Polar residues" evidence="1">
    <location>
        <begin position="936"/>
        <end position="951"/>
    </location>
</feature>
<feature type="region of interest" description="Disordered" evidence="1">
    <location>
        <begin position="1"/>
        <end position="23"/>
    </location>
</feature>
<feature type="region of interest" description="Disordered" evidence="1">
    <location>
        <begin position="66"/>
        <end position="86"/>
    </location>
</feature>
<feature type="region of interest" description="Disordered" evidence="1">
    <location>
        <begin position="900"/>
        <end position="1026"/>
    </location>
</feature>
<dbReference type="Proteomes" id="UP000419144">
    <property type="component" value="Unassembled WGS sequence"/>
</dbReference>
<feature type="region of interest" description="Disordered" evidence="1">
    <location>
        <begin position="119"/>
        <end position="139"/>
    </location>
</feature>
<feature type="region of interest" description="Disordered" evidence="1">
    <location>
        <begin position="660"/>
        <end position="688"/>
    </location>
</feature>
<keyword evidence="3" id="KW-1185">Reference proteome</keyword>
<dbReference type="AlphaFoldDB" id="A0A640KSJ2"/>
<name>A0A640KSJ2_LEITA</name>
<evidence type="ECO:0000256" key="1">
    <source>
        <dbReference type="SAM" id="MobiDB-lite"/>
    </source>
</evidence>